<reference evidence="1 2" key="1">
    <citation type="journal article" date="2016" name="Nat. Commun.">
        <title>Thousands of microbial genomes shed light on interconnected biogeochemical processes in an aquifer system.</title>
        <authorList>
            <person name="Anantharaman K."/>
            <person name="Brown C.T."/>
            <person name="Hug L.A."/>
            <person name="Sharon I."/>
            <person name="Castelle C.J."/>
            <person name="Probst A.J."/>
            <person name="Thomas B.C."/>
            <person name="Singh A."/>
            <person name="Wilkins M.J."/>
            <person name="Karaoz U."/>
            <person name="Brodie E.L."/>
            <person name="Williams K.H."/>
            <person name="Hubbard S.S."/>
            <person name="Banfield J.F."/>
        </authorList>
    </citation>
    <scope>NUCLEOTIDE SEQUENCE [LARGE SCALE GENOMIC DNA]</scope>
</reference>
<proteinExistence type="predicted"/>
<dbReference type="AlphaFoldDB" id="A0A1G1VD76"/>
<name>A0A1G1VD76_9BACT</name>
<protein>
    <recommendedName>
        <fullName evidence="3">Nucleoid-associated protein</fullName>
    </recommendedName>
</protein>
<dbReference type="EMBL" id="MHCC01000015">
    <property type="protein sequence ID" value="OGY13410.1"/>
    <property type="molecule type" value="Genomic_DNA"/>
</dbReference>
<evidence type="ECO:0000313" key="1">
    <source>
        <dbReference type="EMBL" id="OGY13410.1"/>
    </source>
</evidence>
<dbReference type="SUPFAM" id="SSF82607">
    <property type="entry name" value="YbaB-like"/>
    <property type="match status" value="1"/>
</dbReference>
<dbReference type="InterPro" id="IPR036894">
    <property type="entry name" value="YbaB-like_sf"/>
</dbReference>
<gene>
    <name evidence="1" type="ORF">A3A77_04545</name>
</gene>
<evidence type="ECO:0008006" key="3">
    <source>
        <dbReference type="Google" id="ProtNLM"/>
    </source>
</evidence>
<accession>A0A1G1VD76</accession>
<evidence type="ECO:0000313" key="2">
    <source>
        <dbReference type="Proteomes" id="UP000178659"/>
    </source>
</evidence>
<dbReference type="Proteomes" id="UP000178659">
    <property type="component" value="Unassembled WGS sequence"/>
</dbReference>
<sequence length="96" mass="10346">MFDKLQQIKKAKQLYDQAKMLEKAAAAEIETVEEGGIKVVASGDQKIQKIVVDGEELKDITKVVNKALDKAKDTGQKAAMKKLQEMGGGDLGSLLG</sequence>
<comment type="caution">
    <text evidence="1">The sequence shown here is derived from an EMBL/GenBank/DDBJ whole genome shotgun (WGS) entry which is preliminary data.</text>
</comment>
<organism evidence="1 2">
    <name type="scientific">Candidatus Blackburnbacteria bacterium RIFCSPLOWO2_01_FULL_40_20</name>
    <dbReference type="NCBI Taxonomy" id="1797519"/>
    <lineage>
        <taxon>Bacteria</taxon>
        <taxon>Candidatus Blackburniibacteriota</taxon>
    </lineage>
</organism>